<dbReference type="PANTHER" id="PTHR37937">
    <property type="entry name" value="CONJUGATIVE TRANSFER: DNA TRANSPORT"/>
    <property type="match status" value="1"/>
</dbReference>
<evidence type="ECO:0000313" key="8">
    <source>
        <dbReference type="EMBL" id="CUI18196.1"/>
    </source>
</evidence>
<dbReference type="InParanoid" id="A0A0U5JHB1"/>
<keyword evidence="3 6" id="KW-0812">Transmembrane</keyword>
<protein>
    <submittedName>
        <fullName evidence="8">Type IV conjugative transfer system coupling protein TraD</fullName>
    </submittedName>
</protein>
<dbReference type="PANTHER" id="PTHR37937:SF1">
    <property type="entry name" value="CONJUGATIVE TRANSFER: DNA TRANSPORT"/>
    <property type="match status" value="1"/>
</dbReference>
<evidence type="ECO:0000256" key="4">
    <source>
        <dbReference type="ARBA" id="ARBA00022989"/>
    </source>
</evidence>
<accession>A0A0U5JHB1</accession>
<evidence type="ECO:0000313" key="9">
    <source>
        <dbReference type="Proteomes" id="UP000069902"/>
    </source>
</evidence>
<evidence type="ECO:0000256" key="5">
    <source>
        <dbReference type="ARBA" id="ARBA00023136"/>
    </source>
</evidence>
<evidence type="ECO:0000259" key="7">
    <source>
        <dbReference type="Pfam" id="PF10412"/>
    </source>
</evidence>
<evidence type="ECO:0000256" key="1">
    <source>
        <dbReference type="ARBA" id="ARBA00004651"/>
    </source>
</evidence>
<dbReference type="Pfam" id="PF10412">
    <property type="entry name" value="TrwB_AAD_bind"/>
    <property type="match status" value="1"/>
</dbReference>
<dbReference type="GO" id="GO:0005886">
    <property type="term" value="C:plasma membrane"/>
    <property type="evidence" value="ECO:0007669"/>
    <property type="project" value="UniProtKB-SubCell"/>
</dbReference>
<dbReference type="InterPro" id="IPR019476">
    <property type="entry name" value="T4SS_TraD_DNA-bd"/>
</dbReference>
<reference evidence="9" key="1">
    <citation type="submission" date="2015-09" db="EMBL/GenBank/DDBJ databases">
        <authorList>
            <person name="Bertelli C."/>
        </authorList>
    </citation>
    <scope>NUCLEOTIDE SEQUENCE [LARGE SCALE GENOMIC DNA]</scope>
    <source>
        <strain evidence="9">KNic</strain>
        <plasmid evidence="9">pPNK</plasmid>
    </source>
</reference>
<dbReference type="InterPro" id="IPR027417">
    <property type="entry name" value="P-loop_NTPase"/>
</dbReference>
<keyword evidence="4 6" id="KW-1133">Transmembrane helix</keyword>
<feature type="transmembrane region" description="Helical" evidence="6">
    <location>
        <begin position="117"/>
        <end position="137"/>
    </location>
</feature>
<feature type="transmembrane region" description="Helical" evidence="6">
    <location>
        <begin position="24"/>
        <end position="42"/>
    </location>
</feature>
<dbReference type="AlphaFoldDB" id="A0A0U5JHB1"/>
<evidence type="ECO:0000256" key="6">
    <source>
        <dbReference type="SAM" id="Phobius"/>
    </source>
</evidence>
<dbReference type="NCBIfam" id="TIGR02759">
    <property type="entry name" value="TraD_Ftype"/>
    <property type="match status" value="1"/>
</dbReference>
<dbReference type="Proteomes" id="UP000069902">
    <property type="component" value="Plasmid pPNK"/>
</dbReference>
<dbReference type="RefSeq" id="WP_059062666.1">
    <property type="nucleotide sequence ID" value="NZ_LN879503.1"/>
</dbReference>
<evidence type="ECO:0000256" key="2">
    <source>
        <dbReference type="ARBA" id="ARBA00022475"/>
    </source>
</evidence>
<sequence>MGMIHTVTEGGQIWTHRVRMFKQVLKIGGMVSCLIWVLLFSYQMSQISHLFYQASWYHLKANYYVSASIDNMFVDTQTWKKIAHEKRPSGSSISATKVYNSTKPYVNQLIEIGKSQAAQTSLMTSIAFILLILFFFIKGKLSKKKQHVSGKQIVSTWKLRWMLIFKRLGSKIKLGPIPLVKGSETQHILVTGGTGSGKTNCFHHILPQIRKKKQKAIIIDSTGTFVNRYYRDGKDIILNPCDPRSASWHPWCECRDRLDYESIAEGFIPQSHSENDNYWRTAARSLLSSALLKLESIQRTSELTNKLLFEPLSQLAEFVQGTKAAAHIDLTSEKTAGSVRSVASSFLNNLEFLQDTKTPFSIRKWIEQDDDSWLFLSCTPIQRSALNPLISSWFSVAVRSLMQLNTSFDRKVWFVIDELPSLNKLKDLETFLSESRKYGGCALLALQSPAQLHAIYGSSGSKTILGNCATKIIFSEQDPEIAEQISKIFGEREIKEYQEGLSYGANDVRDGVNLSLQTRSLSLVSSTEIQFLERNQAYIKLAGNIPIAKIKFKIVK</sequence>
<dbReference type="CDD" id="cd01127">
    <property type="entry name" value="TrwB_TraG_TraD_VirD4"/>
    <property type="match status" value="1"/>
</dbReference>
<keyword evidence="9" id="KW-1185">Reference proteome</keyword>
<name>A0A0U5JHB1_9BACT</name>
<comment type="subcellular location">
    <subcellularLocation>
        <location evidence="1">Cell membrane</location>
        <topology evidence="1">Multi-pass membrane protein</topology>
    </subcellularLocation>
</comment>
<geneLocation type="plasmid" evidence="9">
    <name>pPNK</name>
</geneLocation>
<feature type="domain" description="Type IV secretion system coupling protein TraD DNA-binding" evidence="7">
    <location>
        <begin position="172"/>
        <end position="553"/>
    </location>
</feature>
<dbReference type="Gene3D" id="3.40.50.300">
    <property type="entry name" value="P-loop containing nucleotide triphosphate hydrolases"/>
    <property type="match status" value="2"/>
</dbReference>
<dbReference type="InterPro" id="IPR051539">
    <property type="entry name" value="T4SS-coupling_protein"/>
</dbReference>
<dbReference type="SUPFAM" id="SSF52540">
    <property type="entry name" value="P-loop containing nucleoside triphosphate hydrolases"/>
    <property type="match status" value="1"/>
</dbReference>
<keyword evidence="5 6" id="KW-0472">Membrane</keyword>
<dbReference type="KEGG" id="pnl:PNK_p0144"/>
<organism evidence="8 9">
    <name type="scientific">Candidatus Protochlamydia naegleriophila</name>
    <dbReference type="NCBI Taxonomy" id="389348"/>
    <lineage>
        <taxon>Bacteria</taxon>
        <taxon>Pseudomonadati</taxon>
        <taxon>Chlamydiota</taxon>
        <taxon>Chlamydiia</taxon>
        <taxon>Parachlamydiales</taxon>
        <taxon>Parachlamydiaceae</taxon>
        <taxon>Candidatus Protochlamydia</taxon>
    </lineage>
</organism>
<keyword evidence="2" id="KW-1003">Cell membrane</keyword>
<dbReference type="PATRIC" id="fig|389348.3.peg.2915"/>
<gene>
    <name evidence="8" type="primary">traD</name>
    <name evidence="8" type="ORF">PNK_p0144</name>
</gene>
<dbReference type="EMBL" id="LN879503">
    <property type="protein sequence ID" value="CUI18196.1"/>
    <property type="molecule type" value="Genomic_DNA"/>
</dbReference>
<dbReference type="InterPro" id="IPR014128">
    <property type="entry name" value="T4SS_TraD"/>
</dbReference>
<evidence type="ECO:0000256" key="3">
    <source>
        <dbReference type="ARBA" id="ARBA00022692"/>
    </source>
</evidence>
<proteinExistence type="predicted"/>